<keyword evidence="3" id="KW-1185">Reference proteome</keyword>
<feature type="compositionally biased region" description="Polar residues" evidence="1">
    <location>
        <begin position="1"/>
        <end position="12"/>
    </location>
</feature>
<sequence>MNSPRKYSSPYLTTIPGLTPSTNRLKKRSRTSIVKVNESGTHVQAESNKTATNGSVSTNPSKDHVQFDASCGDVDQAILKDIKAVTKSIDASHGAAAKQIHEALALKIIDGNSNPEGATAIASASNESVSVTQNDSEGNFVYSESTESKVDDSRSTVVLKSILKKPIPYRDKSTRRLDFTNNNDTSKKTAKSPKVKNGRTSKETKEPLSQVRALVKHKLGTVPISPSRTNAQQRSAQAQPSKSPRRKAKGLSAKADEKPVPEVLPVSKKSVRFSNKVEVYAVPYESRAGTRACDWQRNMLEQRMQAFRQLMKDVNTDELDFMGNGMLFPGFSFPAANQNMAVRGRGVRNFSNFKL</sequence>
<reference evidence="2 3" key="1">
    <citation type="submission" date="2024-08" db="EMBL/GenBank/DDBJ databases">
        <authorList>
            <person name="Cucini C."/>
            <person name="Frati F."/>
        </authorList>
    </citation>
    <scope>NUCLEOTIDE SEQUENCE [LARGE SCALE GENOMIC DNA]</scope>
</reference>
<dbReference type="Proteomes" id="UP001642540">
    <property type="component" value="Unassembled WGS sequence"/>
</dbReference>
<evidence type="ECO:0000313" key="2">
    <source>
        <dbReference type="EMBL" id="CAL8143892.1"/>
    </source>
</evidence>
<evidence type="ECO:0000313" key="3">
    <source>
        <dbReference type="Proteomes" id="UP001642540"/>
    </source>
</evidence>
<feature type="region of interest" description="Disordered" evidence="1">
    <location>
        <begin position="1"/>
        <end position="62"/>
    </location>
</feature>
<name>A0ABP1S5D7_9HEXA</name>
<protein>
    <submittedName>
        <fullName evidence="2">Uncharacterized protein</fullName>
    </submittedName>
</protein>
<feature type="compositionally biased region" description="Basic residues" evidence="1">
    <location>
        <begin position="188"/>
        <end position="199"/>
    </location>
</feature>
<feature type="compositionally biased region" description="Polar residues" evidence="1">
    <location>
        <begin position="31"/>
        <end position="60"/>
    </location>
</feature>
<accession>A0ABP1S5D7</accession>
<feature type="region of interest" description="Disordered" evidence="1">
    <location>
        <begin position="173"/>
        <end position="259"/>
    </location>
</feature>
<organism evidence="2 3">
    <name type="scientific">Orchesella dallaii</name>
    <dbReference type="NCBI Taxonomy" id="48710"/>
    <lineage>
        <taxon>Eukaryota</taxon>
        <taxon>Metazoa</taxon>
        <taxon>Ecdysozoa</taxon>
        <taxon>Arthropoda</taxon>
        <taxon>Hexapoda</taxon>
        <taxon>Collembola</taxon>
        <taxon>Entomobryomorpha</taxon>
        <taxon>Entomobryoidea</taxon>
        <taxon>Orchesellidae</taxon>
        <taxon>Orchesellinae</taxon>
        <taxon>Orchesella</taxon>
    </lineage>
</organism>
<feature type="compositionally biased region" description="Polar residues" evidence="1">
    <location>
        <begin position="224"/>
        <end position="242"/>
    </location>
</feature>
<evidence type="ECO:0000256" key="1">
    <source>
        <dbReference type="SAM" id="MobiDB-lite"/>
    </source>
</evidence>
<proteinExistence type="predicted"/>
<comment type="caution">
    <text evidence="2">The sequence shown here is derived from an EMBL/GenBank/DDBJ whole genome shotgun (WGS) entry which is preliminary data.</text>
</comment>
<gene>
    <name evidence="2" type="ORF">ODALV1_LOCUS29984</name>
</gene>
<dbReference type="EMBL" id="CAXLJM020000160">
    <property type="protein sequence ID" value="CAL8143892.1"/>
    <property type="molecule type" value="Genomic_DNA"/>
</dbReference>